<evidence type="ECO:0000313" key="3">
    <source>
        <dbReference type="EMBL" id="EAS00325.2"/>
    </source>
</evidence>
<name>I7MFL7_TETTS</name>
<dbReference type="SMART" id="SM00443">
    <property type="entry name" value="G_patch"/>
    <property type="match status" value="1"/>
</dbReference>
<keyword evidence="4" id="KW-1185">Reference proteome</keyword>
<dbReference type="Pfam" id="PF01585">
    <property type="entry name" value="G-patch"/>
    <property type="match status" value="1"/>
</dbReference>
<dbReference type="EMBL" id="GG662621">
    <property type="protein sequence ID" value="EAS00325.2"/>
    <property type="molecule type" value="Genomic_DNA"/>
</dbReference>
<feature type="region of interest" description="Disordered" evidence="1">
    <location>
        <begin position="448"/>
        <end position="500"/>
    </location>
</feature>
<feature type="compositionally biased region" description="Polar residues" evidence="1">
    <location>
        <begin position="479"/>
        <end position="500"/>
    </location>
</feature>
<dbReference type="AlphaFoldDB" id="I7MFL7"/>
<organism evidence="3 4">
    <name type="scientific">Tetrahymena thermophila (strain SB210)</name>
    <dbReference type="NCBI Taxonomy" id="312017"/>
    <lineage>
        <taxon>Eukaryota</taxon>
        <taxon>Sar</taxon>
        <taxon>Alveolata</taxon>
        <taxon>Ciliophora</taxon>
        <taxon>Intramacronucleata</taxon>
        <taxon>Oligohymenophorea</taxon>
        <taxon>Hymenostomatida</taxon>
        <taxon>Tetrahymenina</taxon>
        <taxon>Tetrahymenidae</taxon>
        <taxon>Tetrahymena</taxon>
    </lineage>
</organism>
<evidence type="ECO:0000259" key="2">
    <source>
        <dbReference type="PROSITE" id="PS50174"/>
    </source>
</evidence>
<dbReference type="InParanoid" id="I7MFL7"/>
<reference evidence="4" key="1">
    <citation type="journal article" date="2006" name="PLoS Biol.">
        <title>Macronuclear genome sequence of the ciliate Tetrahymena thermophila, a model eukaryote.</title>
        <authorList>
            <person name="Eisen J.A."/>
            <person name="Coyne R.S."/>
            <person name="Wu M."/>
            <person name="Wu D."/>
            <person name="Thiagarajan M."/>
            <person name="Wortman J.R."/>
            <person name="Badger J.H."/>
            <person name="Ren Q."/>
            <person name="Amedeo P."/>
            <person name="Jones K.M."/>
            <person name="Tallon L.J."/>
            <person name="Delcher A.L."/>
            <person name="Salzberg S.L."/>
            <person name="Silva J.C."/>
            <person name="Haas B.J."/>
            <person name="Majoros W.H."/>
            <person name="Farzad M."/>
            <person name="Carlton J.M."/>
            <person name="Smith R.K. Jr."/>
            <person name="Garg J."/>
            <person name="Pearlman R.E."/>
            <person name="Karrer K.M."/>
            <person name="Sun L."/>
            <person name="Manning G."/>
            <person name="Elde N.C."/>
            <person name="Turkewitz A.P."/>
            <person name="Asai D.J."/>
            <person name="Wilkes D.E."/>
            <person name="Wang Y."/>
            <person name="Cai H."/>
            <person name="Collins K."/>
            <person name="Stewart B.A."/>
            <person name="Lee S.R."/>
            <person name="Wilamowska K."/>
            <person name="Weinberg Z."/>
            <person name="Ruzzo W.L."/>
            <person name="Wloga D."/>
            <person name="Gaertig J."/>
            <person name="Frankel J."/>
            <person name="Tsao C.-C."/>
            <person name="Gorovsky M.A."/>
            <person name="Keeling P.J."/>
            <person name="Waller R.F."/>
            <person name="Patron N.J."/>
            <person name="Cherry J.M."/>
            <person name="Stover N.A."/>
            <person name="Krieger C.J."/>
            <person name="del Toro C."/>
            <person name="Ryder H.F."/>
            <person name="Williamson S.C."/>
            <person name="Barbeau R.A."/>
            <person name="Hamilton E.P."/>
            <person name="Orias E."/>
        </authorList>
    </citation>
    <scope>NUCLEOTIDE SEQUENCE [LARGE SCALE GENOMIC DNA]</scope>
    <source>
        <strain evidence="4">SB210</strain>
    </source>
</reference>
<feature type="region of interest" description="Disordered" evidence="1">
    <location>
        <begin position="319"/>
        <end position="363"/>
    </location>
</feature>
<feature type="compositionally biased region" description="Basic and acidic residues" evidence="1">
    <location>
        <begin position="353"/>
        <end position="363"/>
    </location>
</feature>
<proteinExistence type="predicted"/>
<feature type="compositionally biased region" description="Polar residues" evidence="1">
    <location>
        <begin position="319"/>
        <end position="332"/>
    </location>
</feature>
<dbReference type="RefSeq" id="XP_001020570.2">
    <property type="nucleotide sequence ID" value="XM_001020570.2"/>
</dbReference>
<protein>
    <submittedName>
        <fullName evidence="3">G-patch domain protein</fullName>
    </submittedName>
</protein>
<dbReference type="GeneID" id="7837674"/>
<evidence type="ECO:0000313" key="4">
    <source>
        <dbReference type="Proteomes" id="UP000009168"/>
    </source>
</evidence>
<dbReference type="PROSITE" id="PS50174">
    <property type="entry name" value="G_PATCH"/>
    <property type="match status" value="1"/>
</dbReference>
<feature type="domain" description="G-patch" evidence="2">
    <location>
        <begin position="372"/>
        <end position="425"/>
    </location>
</feature>
<dbReference type="SUPFAM" id="SSF52047">
    <property type="entry name" value="RNI-like"/>
    <property type="match status" value="1"/>
</dbReference>
<dbReference type="InterPro" id="IPR000467">
    <property type="entry name" value="G_patch_dom"/>
</dbReference>
<dbReference type="GO" id="GO:0003676">
    <property type="term" value="F:nucleic acid binding"/>
    <property type="evidence" value="ECO:0007669"/>
    <property type="project" value="InterPro"/>
</dbReference>
<dbReference type="KEGG" id="tet:TTHERM_00218980"/>
<dbReference type="Proteomes" id="UP000009168">
    <property type="component" value="Unassembled WGS sequence"/>
</dbReference>
<accession>I7MFL7</accession>
<feature type="compositionally biased region" description="Low complexity" evidence="1">
    <location>
        <begin position="333"/>
        <end position="350"/>
    </location>
</feature>
<evidence type="ECO:0000256" key="1">
    <source>
        <dbReference type="SAM" id="MobiDB-lite"/>
    </source>
</evidence>
<gene>
    <name evidence="3" type="ORF">TTHERM_00218980</name>
</gene>
<sequence length="577" mass="65163">MNTTLNKYNNLYQKIVQGSHHNHMFDEEYYADEDISNDIALQAILRNKKLCGPVLYTTTFGFKNNIQLQGQQSKISQTQKSFGAMSNKQQKNGAFTYDSLKQKIILKDIISDAASTIKAPVATRIVEYNLQSKQIKDTNIHDLINNLDYFSQFSIKELILNLSQNPLCDNGFVQLINHLPIFTTAELITINLENTHITDHSLRSLNRISGHFENLKEMQLLLKKTLITEKQSFTLVDTFNNNGIDLEVSCDFDKVNIYSSEVSQNAKQGVEMTQSNISNSSNVSNLSRANSKLQSKINDKITTQVFSTGSFSQTNIGSSEMNTNSFQQNFNKSSLGSNLGMSSSQISQSLQEEDVKRKSPEELAAEKNYEDGYGKGFKILMGLGYKVGKGLGKNDQGITEPVQPQNKSKFKENNQSKASMDYFESLSNKTQSQQGLSKMVKFEKKSTLIINQKPTDQDTEDDNTSPSTSSNSKIEQMELQKTSSQSKGSANIKQNNNLSPFNQYQGINMYGNPNQQQLLHQNISTSPFIGNNQQPQQQLLMSQQQQQQQMHNQMQMHQQQTPLNQYVAMQLHPSRMM</sequence>